<name>A0A645DA44_9ZZZZ</name>
<feature type="region of interest" description="Disordered" evidence="1">
    <location>
        <begin position="1"/>
        <end position="24"/>
    </location>
</feature>
<evidence type="ECO:0000313" key="2">
    <source>
        <dbReference type="EMBL" id="MPM86095.1"/>
    </source>
</evidence>
<evidence type="ECO:0000256" key="1">
    <source>
        <dbReference type="SAM" id="MobiDB-lite"/>
    </source>
</evidence>
<feature type="compositionally biased region" description="Basic residues" evidence="1">
    <location>
        <begin position="182"/>
        <end position="193"/>
    </location>
</feature>
<sequence>MLRRRIDGDAINGRRKPGATRRGHQIETHARQFHFVSADLHAQIELEIEMPERQAHHLACAGQLRRGIQTGQRFDQRHDYHRIAQQGCGRLQRRNVLGFRHHHATQAASARGAQGAQIVFMPDRVGGVDAHQRSRPVCRAEQGQMLHHVVASRVFFVQRHGIFQIQDDAVGSGLQGLGKTLRTRGRHKKKTARTRNGGIHETSSFASKKEKGRHAPLQQEKPNPLIYAGSSELIAGHSLAVRRTGFPPASPASLRCPAPTTAHSCRRWQAFRTHGTVRCRTAAAQRGS</sequence>
<proteinExistence type="predicted"/>
<gene>
    <name evidence="2" type="ORF">SDC9_133178</name>
</gene>
<reference evidence="2" key="1">
    <citation type="submission" date="2019-08" db="EMBL/GenBank/DDBJ databases">
        <authorList>
            <person name="Kucharzyk K."/>
            <person name="Murdoch R.W."/>
            <person name="Higgins S."/>
            <person name="Loffler F."/>
        </authorList>
    </citation>
    <scope>NUCLEOTIDE SEQUENCE</scope>
</reference>
<organism evidence="2">
    <name type="scientific">bioreactor metagenome</name>
    <dbReference type="NCBI Taxonomy" id="1076179"/>
    <lineage>
        <taxon>unclassified sequences</taxon>
        <taxon>metagenomes</taxon>
        <taxon>ecological metagenomes</taxon>
    </lineage>
</organism>
<dbReference type="AlphaFoldDB" id="A0A645DA44"/>
<accession>A0A645DA44</accession>
<feature type="region of interest" description="Disordered" evidence="1">
    <location>
        <begin position="182"/>
        <end position="217"/>
    </location>
</feature>
<feature type="compositionally biased region" description="Basic residues" evidence="1">
    <location>
        <begin position="13"/>
        <end position="23"/>
    </location>
</feature>
<comment type="caution">
    <text evidence="2">The sequence shown here is derived from an EMBL/GenBank/DDBJ whole genome shotgun (WGS) entry which is preliminary data.</text>
</comment>
<protein>
    <submittedName>
        <fullName evidence="2">Uncharacterized protein</fullName>
    </submittedName>
</protein>
<dbReference type="EMBL" id="VSSQ01034222">
    <property type="protein sequence ID" value="MPM86095.1"/>
    <property type="molecule type" value="Genomic_DNA"/>
</dbReference>